<organism evidence="1 2">
    <name type="scientific">Aplosporella prunicola CBS 121167</name>
    <dbReference type="NCBI Taxonomy" id="1176127"/>
    <lineage>
        <taxon>Eukaryota</taxon>
        <taxon>Fungi</taxon>
        <taxon>Dikarya</taxon>
        <taxon>Ascomycota</taxon>
        <taxon>Pezizomycotina</taxon>
        <taxon>Dothideomycetes</taxon>
        <taxon>Dothideomycetes incertae sedis</taxon>
        <taxon>Botryosphaeriales</taxon>
        <taxon>Aplosporellaceae</taxon>
        <taxon>Aplosporella</taxon>
    </lineage>
</organism>
<reference evidence="1" key="1">
    <citation type="journal article" date="2020" name="Stud. Mycol.">
        <title>101 Dothideomycetes genomes: a test case for predicting lifestyles and emergence of pathogens.</title>
        <authorList>
            <person name="Haridas S."/>
            <person name="Albert R."/>
            <person name="Binder M."/>
            <person name="Bloem J."/>
            <person name="Labutti K."/>
            <person name="Salamov A."/>
            <person name="Andreopoulos B."/>
            <person name="Baker S."/>
            <person name="Barry K."/>
            <person name="Bills G."/>
            <person name="Bluhm B."/>
            <person name="Cannon C."/>
            <person name="Castanera R."/>
            <person name="Culley D."/>
            <person name="Daum C."/>
            <person name="Ezra D."/>
            <person name="Gonzalez J."/>
            <person name="Henrissat B."/>
            <person name="Kuo A."/>
            <person name="Liang C."/>
            <person name="Lipzen A."/>
            <person name="Lutzoni F."/>
            <person name="Magnuson J."/>
            <person name="Mondo S."/>
            <person name="Nolan M."/>
            <person name="Ohm R."/>
            <person name="Pangilinan J."/>
            <person name="Park H.-J."/>
            <person name="Ramirez L."/>
            <person name="Alfaro M."/>
            <person name="Sun H."/>
            <person name="Tritt A."/>
            <person name="Yoshinaga Y."/>
            <person name="Zwiers L.-H."/>
            <person name="Turgeon B."/>
            <person name="Goodwin S."/>
            <person name="Spatafora J."/>
            <person name="Crous P."/>
            <person name="Grigoriev I."/>
        </authorList>
    </citation>
    <scope>NUCLEOTIDE SEQUENCE</scope>
    <source>
        <strain evidence="1">CBS 121167</strain>
    </source>
</reference>
<keyword evidence="2" id="KW-1185">Reference proteome</keyword>
<dbReference type="GeneID" id="54293777"/>
<sequence length="109" mass="13092">LTSKQKRENQLVGSVTVAFRTEKDRRLAISQRLYIAGVSYRVENLLSIPRDQLYRNYNKKGHETSRYTRQPQYDIYSKRTYRTDQHQYNYTGCKTKQGSRYKNYDLVPQ</sequence>
<protein>
    <submittedName>
        <fullName evidence="1">Uncharacterized protein</fullName>
    </submittedName>
</protein>
<name>A0A6A6BTX9_9PEZI</name>
<dbReference type="EMBL" id="ML995474">
    <property type="protein sequence ID" value="KAF2147589.1"/>
    <property type="molecule type" value="Genomic_DNA"/>
</dbReference>
<evidence type="ECO:0000313" key="1">
    <source>
        <dbReference type="EMBL" id="KAF2147589.1"/>
    </source>
</evidence>
<proteinExistence type="predicted"/>
<dbReference type="OrthoDB" id="3558767at2759"/>
<feature type="non-terminal residue" evidence="1">
    <location>
        <position position="1"/>
    </location>
</feature>
<accession>A0A6A6BTX9</accession>
<gene>
    <name evidence="1" type="ORF">K452DRAFT_217345</name>
</gene>
<dbReference type="RefSeq" id="XP_033403297.1">
    <property type="nucleotide sequence ID" value="XM_033536281.1"/>
</dbReference>
<dbReference type="AlphaFoldDB" id="A0A6A6BTX9"/>
<evidence type="ECO:0000313" key="2">
    <source>
        <dbReference type="Proteomes" id="UP000799438"/>
    </source>
</evidence>
<dbReference type="Proteomes" id="UP000799438">
    <property type="component" value="Unassembled WGS sequence"/>
</dbReference>